<comment type="caution">
    <text evidence="1">The sequence shown here is derived from an EMBL/GenBank/DDBJ whole genome shotgun (WGS) entry which is preliminary data.</text>
</comment>
<name>A0ACC1LJS8_9FUNG</name>
<dbReference type="EMBL" id="JANBUP010000733">
    <property type="protein sequence ID" value="KAJ2810365.1"/>
    <property type="molecule type" value="Genomic_DNA"/>
</dbReference>
<organism evidence="1 2">
    <name type="scientific">Coemansia furcata</name>
    <dbReference type="NCBI Taxonomy" id="417177"/>
    <lineage>
        <taxon>Eukaryota</taxon>
        <taxon>Fungi</taxon>
        <taxon>Fungi incertae sedis</taxon>
        <taxon>Zoopagomycota</taxon>
        <taxon>Kickxellomycotina</taxon>
        <taxon>Kickxellomycetes</taxon>
        <taxon>Kickxellales</taxon>
        <taxon>Kickxellaceae</taxon>
        <taxon>Coemansia</taxon>
    </lineage>
</organism>
<gene>
    <name evidence="1" type="ORF">H4S07_002709</name>
</gene>
<keyword evidence="2" id="KW-1185">Reference proteome</keyword>
<dbReference type="Proteomes" id="UP001140096">
    <property type="component" value="Unassembled WGS sequence"/>
</dbReference>
<protein>
    <submittedName>
        <fullName evidence="1">Uncharacterized protein</fullName>
    </submittedName>
</protein>
<accession>A0ACC1LJS8</accession>
<proteinExistence type="predicted"/>
<evidence type="ECO:0000313" key="2">
    <source>
        <dbReference type="Proteomes" id="UP001140096"/>
    </source>
</evidence>
<evidence type="ECO:0000313" key="1">
    <source>
        <dbReference type="EMBL" id="KAJ2810365.1"/>
    </source>
</evidence>
<reference evidence="1" key="1">
    <citation type="submission" date="2022-07" db="EMBL/GenBank/DDBJ databases">
        <title>Phylogenomic reconstructions and comparative analyses of Kickxellomycotina fungi.</title>
        <authorList>
            <person name="Reynolds N.K."/>
            <person name="Stajich J.E."/>
            <person name="Barry K."/>
            <person name="Grigoriev I.V."/>
            <person name="Crous P."/>
            <person name="Smith M.E."/>
        </authorList>
    </citation>
    <scope>NUCLEOTIDE SEQUENCE</scope>
    <source>
        <strain evidence="1">CBS 102833</strain>
    </source>
</reference>
<sequence length="145" mass="15861">MNYLSLFALLTLCHLVLCLPLGTPSASSSNEPLMPLGDLTNYQIVTPNGDGTYMTLTPSQINEYTRNYMRYMNAINNPGNSGQNKPGPQLPVHMPTIVALQVPTPLPKHPDVPMFSTRPMVLPVPTAAPLFTTYAPSELLTMIFT</sequence>